<name>A0ABV2TGX5_9RHOO</name>
<keyword evidence="2" id="KW-1185">Reference proteome</keyword>
<proteinExistence type="predicted"/>
<organism evidence="1 2">
    <name type="scientific">Uliginosibacterium flavum</name>
    <dbReference type="NCBI Taxonomy" id="1396831"/>
    <lineage>
        <taxon>Bacteria</taxon>
        <taxon>Pseudomonadati</taxon>
        <taxon>Pseudomonadota</taxon>
        <taxon>Betaproteobacteria</taxon>
        <taxon>Rhodocyclales</taxon>
        <taxon>Zoogloeaceae</taxon>
        <taxon>Uliginosibacterium</taxon>
    </lineage>
</organism>
<dbReference type="Proteomes" id="UP001549691">
    <property type="component" value="Unassembled WGS sequence"/>
</dbReference>
<evidence type="ECO:0000313" key="2">
    <source>
        <dbReference type="Proteomes" id="UP001549691"/>
    </source>
</evidence>
<accession>A0ABV2TGX5</accession>
<comment type="caution">
    <text evidence="1">The sequence shown here is derived from an EMBL/GenBank/DDBJ whole genome shotgun (WGS) entry which is preliminary data.</text>
</comment>
<dbReference type="EMBL" id="JBEWZI010000002">
    <property type="protein sequence ID" value="MET7013178.1"/>
    <property type="molecule type" value="Genomic_DNA"/>
</dbReference>
<evidence type="ECO:0008006" key="3">
    <source>
        <dbReference type="Google" id="ProtNLM"/>
    </source>
</evidence>
<evidence type="ECO:0000313" key="1">
    <source>
        <dbReference type="EMBL" id="MET7013178.1"/>
    </source>
</evidence>
<sequence>MRLWNNIVMYAPRSPDYYALPDTEHCIFRLMHKYADSQAWNLYWLSQPQTDLIPLHRSDWHAHYQSFSGAQTRAFYEALDTAVLNKMSLATIMSRPPREAIRLLRAAKLDNTRLYAMLGGEEWRSLMLGRLFLAERLNVTRPPQEEAGQVVMADFILHRYARLGSHDYKHAKRPA</sequence>
<dbReference type="RefSeq" id="WP_354599632.1">
    <property type="nucleotide sequence ID" value="NZ_JBEWZI010000002.1"/>
</dbReference>
<protein>
    <recommendedName>
        <fullName evidence="3">Opioid growth factor receptor (OGFr) conserved domain-containing protein</fullName>
    </recommendedName>
</protein>
<gene>
    <name evidence="1" type="ORF">ABXR19_03185</name>
</gene>
<reference evidence="1 2" key="1">
    <citation type="submission" date="2024-07" db="EMBL/GenBank/DDBJ databases">
        <title>Uliginosibacterium flavum JJ3220;KACC:17644.</title>
        <authorList>
            <person name="Kim M.K."/>
        </authorList>
    </citation>
    <scope>NUCLEOTIDE SEQUENCE [LARGE SCALE GENOMIC DNA]</scope>
    <source>
        <strain evidence="1 2">KACC:17644</strain>
    </source>
</reference>